<accession>A0A0R3XDN9</accession>
<reference evidence="3" key="1">
    <citation type="submission" date="2017-02" db="UniProtKB">
        <authorList>
            <consortium name="WormBaseParasite"/>
        </authorList>
    </citation>
    <scope>IDENTIFICATION</scope>
</reference>
<protein>
    <submittedName>
        <fullName evidence="3">Histone H2A</fullName>
    </submittedName>
</protein>
<dbReference type="InterPro" id="IPR009072">
    <property type="entry name" value="Histone-fold"/>
</dbReference>
<dbReference type="AlphaFoldDB" id="A0A0R3XDN9"/>
<dbReference type="WBParaSite" id="TTAC_0001166601-mRNA-1">
    <property type="protein sequence ID" value="TTAC_0001166601-mRNA-1"/>
    <property type="gene ID" value="TTAC_0001166601"/>
</dbReference>
<dbReference type="Gene3D" id="1.10.20.10">
    <property type="entry name" value="Histone, subunit A"/>
    <property type="match status" value="1"/>
</dbReference>
<organism evidence="3">
    <name type="scientific">Hydatigena taeniaeformis</name>
    <name type="common">Feline tapeworm</name>
    <name type="synonym">Taenia taeniaeformis</name>
    <dbReference type="NCBI Taxonomy" id="6205"/>
    <lineage>
        <taxon>Eukaryota</taxon>
        <taxon>Metazoa</taxon>
        <taxon>Spiralia</taxon>
        <taxon>Lophotrochozoa</taxon>
        <taxon>Platyhelminthes</taxon>
        <taxon>Cestoda</taxon>
        <taxon>Eucestoda</taxon>
        <taxon>Cyclophyllidea</taxon>
        <taxon>Taeniidae</taxon>
        <taxon>Hydatigera</taxon>
    </lineage>
</organism>
<dbReference type="EMBL" id="UYWX01026600">
    <property type="protein sequence ID" value="VDM37740.1"/>
    <property type="molecule type" value="Genomic_DNA"/>
</dbReference>
<keyword evidence="2" id="KW-1185">Reference proteome</keyword>
<gene>
    <name evidence="1" type="ORF">TTAC_LOCUS11649</name>
</gene>
<proteinExistence type="predicted"/>
<reference evidence="1 2" key="2">
    <citation type="submission" date="2018-11" db="EMBL/GenBank/DDBJ databases">
        <authorList>
            <consortium name="Pathogen Informatics"/>
        </authorList>
    </citation>
    <scope>NUCLEOTIDE SEQUENCE [LARGE SCALE GENOMIC DNA]</scope>
</reference>
<sequence length="83" mass="9164">MLLRGNCTQCVSDKARVCLATVLEYLVAELVDVACGVAVDNERGRGAEPDGSEHGHSLVWRPIRWALLAMKMEESMGIREYAD</sequence>
<dbReference type="SUPFAM" id="SSF47113">
    <property type="entry name" value="Histone-fold"/>
    <property type="match status" value="1"/>
</dbReference>
<name>A0A0R3XDN9_HYDTA</name>
<evidence type="ECO:0000313" key="2">
    <source>
        <dbReference type="Proteomes" id="UP000274429"/>
    </source>
</evidence>
<dbReference type="Proteomes" id="UP000274429">
    <property type="component" value="Unassembled WGS sequence"/>
</dbReference>
<dbReference type="GO" id="GO:0046982">
    <property type="term" value="F:protein heterodimerization activity"/>
    <property type="evidence" value="ECO:0007669"/>
    <property type="project" value="InterPro"/>
</dbReference>
<evidence type="ECO:0000313" key="3">
    <source>
        <dbReference type="WBParaSite" id="TTAC_0001166601-mRNA-1"/>
    </source>
</evidence>
<evidence type="ECO:0000313" key="1">
    <source>
        <dbReference type="EMBL" id="VDM37740.1"/>
    </source>
</evidence>